<keyword evidence="8" id="KW-0460">Magnesium</keyword>
<dbReference type="SUPFAM" id="SSF56059">
    <property type="entry name" value="Glutathione synthetase ATP-binding domain-like"/>
    <property type="match status" value="1"/>
</dbReference>
<evidence type="ECO:0000256" key="9">
    <source>
        <dbReference type="ARBA" id="ARBA00023211"/>
    </source>
</evidence>
<dbReference type="InterPro" id="IPR009720">
    <property type="entry name" value="IMP_biosynth_PurP_C"/>
</dbReference>
<dbReference type="Gene3D" id="3.30.470.20">
    <property type="entry name" value="ATP-grasp fold, B domain"/>
    <property type="match status" value="1"/>
</dbReference>
<dbReference type="PIRSF" id="PIRSF004602">
    <property type="entry name" value="ATPgrasp_PurP"/>
    <property type="match status" value="1"/>
</dbReference>
<dbReference type="AlphaFoldDB" id="A0A075FQS8"/>
<protein>
    <recommendedName>
        <fullName evidence="10">5-formaminoimidazole-4-carboxamide-1-(beta)-D-ribofuranosyl 5'-monophosphate synthetase</fullName>
        <ecNumber evidence="10">6.3.4.23</ecNumber>
    </recommendedName>
    <alternativeName>
        <fullName evidence="10">5-aminoimidazole-4-carboxamide-1-beta-D-ribofuranosyl 5'-monophosphate--formate ligase</fullName>
    </alternativeName>
</protein>
<keyword evidence="3 10" id="KW-0436">Ligase</keyword>
<dbReference type="GO" id="GO:0005524">
    <property type="term" value="F:ATP binding"/>
    <property type="evidence" value="ECO:0007669"/>
    <property type="project" value="UniProtKB-KW"/>
</dbReference>
<dbReference type="Pfam" id="PF06849">
    <property type="entry name" value="DUF1246"/>
    <property type="match status" value="1"/>
</dbReference>
<keyword evidence="7 10" id="KW-0067">ATP-binding</keyword>
<dbReference type="GO" id="GO:0006189">
    <property type="term" value="P:'de novo' IMP biosynthetic process"/>
    <property type="evidence" value="ECO:0007669"/>
    <property type="project" value="UniProtKB-UniRule"/>
</dbReference>
<dbReference type="InterPro" id="IPR013815">
    <property type="entry name" value="ATP_grasp_subdomain_1"/>
</dbReference>
<feature type="domain" description="IMP biosynthesis enzyme PurP N-terminal" evidence="11">
    <location>
        <begin position="4"/>
        <end position="124"/>
    </location>
</feature>
<dbReference type="InterPro" id="IPR010672">
    <property type="entry name" value="IMP_biosynth_PurP_N"/>
</dbReference>
<comment type="pathway">
    <text evidence="10">Purine metabolism; IMP biosynthesis via de novo pathway; 5-formamido-1-(5-phospho-D-ribosyl)imidazole-4-carboxamide from 5-amino-1-(5-phospho-D-ribosyl)imidazole-4-carboxamide (formate route): step 1/1.</text>
</comment>
<feature type="binding site" evidence="10">
    <location>
        <position position="210"/>
    </location>
    <ligand>
        <name>ATP</name>
        <dbReference type="ChEBI" id="CHEBI:30616"/>
    </ligand>
</feature>
<dbReference type="Pfam" id="PF06973">
    <property type="entry name" value="DUF1297"/>
    <property type="match status" value="1"/>
</dbReference>
<evidence type="ECO:0000256" key="1">
    <source>
        <dbReference type="ARBA" id="ARBA00001936"/>
    </source>
</evidence>
<evidence type="ECO:0000256" key="8">
    <source>
        <dbReference type="ARBA" id="ARBA00022842"/>
    </source>
</evidence>
<accession>A0A075FQS8</accession>
<proteinExistence type="inferred from homology"/>
<dbReference type="HAMAP" id="MF_01163">
    <property type="entry name" value="IMP_biosynth_PurP"/>
    <property type="match status" value="1"/>
</dbReference>
<organism evidence="13">
    <name type="scientific">uncultured marine thaumarchaeote AD1000_39_D02</name>
    <dbReference type="NCBI Taxonomy" id="1455912"/>
    <lineage>
        <taxon>Archaea</taxon>
        <taxon>Nitrososphaerota</taxon>
        <taxon>environmental samples</taxon>
    </lineage>
</organism>
<gene>
    <name evidence="10 13" type="primary">purP</name>
</gene>
<evidence type="ECO:0000256" key="7">
    <source>
        <dbReference type="ARBA" id="ARBA00022840"/>
    </source>
</evidence>
<dbReference type="SUPFAM" id="SSF52440">
    <property type="entry name" value="PreATP-grasp domain"/>
    <property type="match status" value="1"/>
</dbReference>
<dbReference type="PANTHER" id="PTHR38147:SF2">
    <property type="entry name" value="5-FORMAMINOIMIDAZOLE-4-CARBOXAMIDE-1-(BETA)-D-RIBOFURANOSYL 5'-MONOPHOSPHATE SYNTHETASE"/>
    <property type="match status" value="1"/>
</dbReference>
<sequence length="341" mass="38513">MVSVATLGSHCALQVLKGAKDEGFKTILVCEKKREKLYRRFKFIDELIIVEKFSDILNQEIQDKLKQQDAILIPHGTLIAQMSSEEIESINTPVFGNKWILRWESDREMKEKLMREAALPMPKPVTDPKDIEKLVIVKRQGAAGGKGYFMAANEEDYNTKRNQLISEGVISKDETLYIQEYAAGVLAYLQFFYSPLTNELEFFGVDQRHESDIEGLGRIPSEQQLKSKKVPSFNVIGNSPLVLRESLLDEVYTMAENFVKASAKLVPPGMNGPFCIEGVYDENAQFSAFEFSARIVAGTNIFMNGSPYTTLIFDEPMSMGRRIAREIKQADAKNQLKSITT</sequence>
<dbReference type="EC" id="6.3.4.23" evidence="10"/>
<evidence type="ECO:0000256" key="5">
    <source>
        <dbReference type="ARBA" id="ARBA00022741"/>
    </source>
</evidence>
<evidence type="ECO:0000256" key="10">
    <source>
        <dbReference type="HAMAP-Rule" id="MF_01163"/>
    </source>
</evidence>
<keyword evidence="4" id="KW-0479">Metal-binding</keyword>
<evidence type="ECO:0000256" key="6">
    <source>
        <dbReference type="ARBA" id="ARBA00022755"/>
    </source>
</evidence>
<dbReference type="Gene3D" id="3.40.50.20">
    <property type="match status" value="1"/>
</dbReference>
<dbReference type="GO" id="GO:0000287">
    <property type="term" value="F:magnesium ion binding"/>
    <property type="evidence" value="ECO:0007669"/>
    <property type="project" value="InterPro"/>
</dbReference>
<evidence type="ECO:0000259" key="11">
    <source>
        <dbReference type="Pfam" id="PF06849"/>
    </source>
</evidence>
<feature type="binding site" evidence="10">
    <location>
        <position position="10"/>
    </location>
    <ligand>
        <name>5-amino-1-(5-phospho-beta-D-ribosyl)imidazole-4-carboxamide</name>
        <dbReference type="ChEBI" id="CHEBI:58475"/>
    </ligand>
</feature>
<dbReference type="UniPathway" id="UPA00074">
    <property type="reaction ID" value="UER00134"/>
</dbReference>
<comment type="function">
    <text evidence="10">Catalyzes the ATP- and formate-dependent formylation of 5-aminoimidazole-4-carboxamide-1-beta-d-ribofuranosyl 5'-monophosphate (AICAR) to 5-formaminoimidazole-4-carboxamide-1-beta-d-ribofuranosyl 5'-monophosphate (FAICAR) in the absence of folates.</text>
</comment>
<name>A0A075FQS8_9ARCH</name>
<keyword evidence="9" id="KW-0464">Manganese</keyword>
<comment type="similarity">
    <text evidence="10">Belongs to the phosphohexose mutase family.</text>
</comment>
<evidence type="ECO:0000259" key="12">
    <source>
        <dbReference type="Pfam" id="PF06973"/>
    </source>
</evidence>
<dbReference type="EMBL" id="KF900401">
    <property type="protein sequence ID" value="AIE93649.1"/>
    <property type="molecule type" value="Genomic_DNA"/>
</dbReference>
<dbReference type="InterPro" id="IPR016185">
    <property type="entry name" value="PreATP-grasp_dom_sf"/>
</dbReference>
<evidence type="ECO:0000256" key="2">
    <source>
        <dbReference type="ARBA" id="ARBA00001946"/>
    </source>
</evidence>
<dbReference type="GO" id="GO:0016879">
    <property type="term" value="F:ligase activity, forming carbon-nitrogen bonds"/>
    <property type="evidence" value="ECO:0007669"/>
    <property type="project" value="UniProtKB-UniRule"/>
</dbReference>
<comment type="cofactor">
    <cofactor evidence="1">
        <name>Mn(2+)</name>
        <dbReference type="ChEBI" id="CHEBI:29035"/>
    </cofactor>
</comment>
<evidence type="ECO:0000313" key="13">
    <source>
        <dbReference type="EMBL" id="AIE93649.1"/>
    </source>
</evidence>
<comment type="catalytic activity">
    <reaction evidence="10">
        <text>5-amino-1-(5-phospho-beta-D-ribosyl)imidazole-4-carboxamide + formate + ATP = 5-formamido-1-(5-phospho-D-ribosyl)imidazole-4-carboxamide + ADP + phosphate</text>
        <dbReference type="Rhea" id="RHEA:24836"/>
        <dbReference type="ChEBI" id="CHEBI:15740"/>
        <dbReference type="ChEBI" id="CHEBI:30616"/>
        <dbReference type="ChEBI" id="CHEBI:43474"/>
        <dbReference type="ChEBI" id="CHEBI:58467"/>
        <dbReference type="ChEBI" id="CHEBI:58475"/>
        <dbReference type="ChEBI" id="CHEBI:456216"/>
        <dbReference type="EC" id="6.3.4.23"/>
    </reaction>
</comment>
<evidence type="ECO:0000256" key="4">
    <source>
        <dbReference type="ARBA" id="ARBA00022723"/>
    </source>
</evidence>
<comment type="cofactor">
    <cofactor evidence="2">
        <name>Mg(2+)</name>
        <dbReference type="ChEBI" id="CHEBI:18420"/>
    </cofactor>
</comment>
<dbReference type="InterPro" id="IPR023656">
    <property type="entry name" value="IMP_biosynth_PurP"/>
</dbReference>
<keyword evidence="6 10" id="KW-0658">Purine biosynthesis</keyword>
<feature type="domain" description="IMP biosynthesis enzyme PurP C-terminal" evidence="12">
    <location>
        <begin position="156"/>
        <end position="341"/>
    </location>
</feature>
<dbReference type="PANTHER" id="PTHR38147">
    <property type="entry name" value="5-FORMAMINOIMIDAZOLE-4-CARBOXAMIDE-1-(BETA)-D-RIBOFURANOSYL 5'-MONOPHOSPHATE SYNTHETASE-RELATED"/>
    <property type="match status" value="1"/>
</dbReference>
<dbReference type="Gene3D" id="3.30.1490.20">
    <property type="entry name" value="ATP-grasp fold, A domain"/>
    <property type="match status" value="1"/>
</dbReference>
<keyword evidence="5 10" id="KW-0547">Nucleotide-binding</keyword>
<reference evidence="13" key="1">
    <citation type="journal article" date="2014" name="Genome Biol. Evol.">
        <title>Pangenome evidence for extensive interdomain horizontal transfer affecting lineage core and shell genes in uncultured planktonic thaumarchaeota and euryarchaeota.</title>
        <authorList>
            <person name="Deschamps P."/>
            <person name="Zivanovic Y."/>
            <person name="Moreira D."/>
            <person name="Rodriguez-Valera F."/>
            <person name="Lopez-Garcia P."/>
        </authorList>
    </citation>
    <scope>NUCLEOTIDE SEQUENCE</scope>
</reference>
<feature type="binding site" evidence="10">
    <location>
        <position position="238"/>
    </location>
    <ligand>
        <name>5-amino-1-(5-phospho-beta-D-ribosyl)imidazole-4-carboxamide</name>
        <dbReference type="ChEBI" id="CHEBI:58475"/>
    </ligand>
</feature>
<feature type="binding site" evidence="10">
    <location>
        <position position="77"/>
    </location>
    <ligand>
        <name>5-amino-1-(5-phospho-beta-D-ribosyl)imidazole-4-carboxamide</name>
        <dbReference type="ChEBI" id="CHEBI:58475"/>
    </ligand>
</feature>
<evidence type="ECO:0000256" key="3">
    <source>
        <dbReference type="ARBA" id="ARBA00022598"/>
    </source>
</evidence>